<keyword evidence="2" id="KW-1133">Transmembrane helix</keyword>
<feature type="region of interest" description="Disordered" evidence="1">
    <location>
        <begin position="134"/>
        <end position="172"/>
    </location>
</feature>
<name>A0AB34FJP8_9HYPO</name>
<dbReference type="EMBL" id="JAQHRD010000008">
    <property type="protein sequence ID" value="KAJ6438692.1"/>
    <property type="molecule type" value="Genomic_DNA"/>
</dbReference>
<comment type="caution">
    <text evidence="3">The sequence shown here is derived from an EMBL/GenBank/DDBJ whole genome shotgun (WGS) entry which is preliminary data.</text>
</comment>
<accession>A0AB34FJP8</accession>
<feature type="region of interest" description="Disordered" evidence="1">
    <location>
        <begin position="53"/>
        <end position="89"/>
    </location>
</feature>
<feature type="compositionally biased region" description="Polar residues" evidence="1">
    <location>
        <begin position="59"/>
        <end position="81"/>
    </location>
</feature>
<sequence length="172" mass="18518">MAYGDVSPYCKTDVFADDASLEGYSLFICADDRITETVLRYITTVATTSSVLSTTTHSQRVSPSAAPSKTQPASTLSSSIAKTPDAPIPSTAPPPAWGIAGTVLGGTGALTLLIVCYLMYRKWRKRFKINIQRRHAAEPSRQEEARPIYSQAEPHTAREPGALREQSTTAGA</sequence>
<protein>
    <submittedName>
        <fullName evidence="3">Chromate transport protein ChrA</fullName>
    </submittedName>
</protein>
<keyword evidence="2" id="KW-0812">Transmembrane</keyword>
<evidence type="ECO:0000313" key="3">
    <source>
        <dbReference type="EMBL" id="KAJ6438692.1"/>
    </source>
</evidence>
<evidence type="ECO:0000256" key="2">
    <source>
        <dbReference type="SAM" id="Phobius"/>
    </source>
</evidence>
<dbReference type="Proteomes" id="UP001163105">
    <property type="component" value="Unassembled WGS sequence"/>
</dbReference>
<feature type="transmembrane region" description="Helical" evidence="2">
    <location>
        <begin position="96"/>
        <end position="120"/>
    </location>
</feature>
<feature type="compositionally biased region" description="Basic and acidic residues" evidence="1">
    <location>
        <begin position="135"/>
        <end position="146"/>
    </location>
</feature>
<keyword evidence="4" id="KW-1185">Reference proteome</keyword>
<evidence type="ECO:0000256" key="1">
    <source>
        <dbReference type="SAM" id="MobiDB-lite"/>
    </source>
</evidence>
<evidence type="ECO:0000313" key="4">
    <source>
        <dbReference type="Proteomes" id="UP001163105"/>
    </source>
</evidence>
<dbReference type="AlphaFoldDB" id="A0AB34FJP8"/>
<reference evidence="3" key="1">
    <citation type="submission" date="2023-01" db="EMBL/GenBank/DDBJ databases">
        <title>The growth and conidiation of Purpureocillium lavendulum are regulated by nitrogen source and histone H3K14 acetylation.</title>
        <authorList>
            <person name="Tang P."/>
            <person name="Han J."/>
            <person name="Zhang C."/>
            <person name="Tang P."/>
            <person name="Qi F."/>
            <person name="Zhang K."/>
            <person name="Liang L."/>
        </authorList>
    </citation>
    <scope>NUCLEOTIDE SEQUENCE</scope>
    <source>
        <strain evidence="3">YMF1.00683</strain>
    </source>
</reference>
<proteinExistence type="predicted"/>
<gene>
    <name evidence="3" type="ORF">O9K51_09287</name>
</gene>
<organism evidence="3 4">
    <name type="scientific">Purpureocillium lavendulum</name>
    <dbReference type="NCBI Taxonomy" id="1247861"/>
    <lineage>
        <taxon>Eukaryota</taxon>
        <taxon>Fungi</taxon>
        <taxon>Dikarya</taxon>
        <taxon>Ascomycota</taxon>
        <taxon>Pezizomycotina</taxon>
        <taxon>Sordariomycetes</taxon>
        <taxon>Hypocreomycetidae</taxon>
        <taxon>Hypocreales</taxon>
        <taxon>Ophiocordycipitaceae</taxon>
        <taxon>Purpureocillium</taxon>
    </lineage>
</organism>
<keyword evidence="2" id="KW-0472">Membrane</keyword>